<proteinExistence type="predicted"/>
<accession>A0AC58U2C7</accession>
<gene>
    <name evidence="2" type="primary">LOC142178091</name>
</gene>
<name>A0AC58U2C7_TOBAC</name>
<protein>
    <submittedName>
        <fullName evidence="2">Mitochondrial protein AtMg00820</fullName>
    </submittedName>
</protein>
<evidence type="ECO:0000313" key="1">
    <source>
        <dbReference type="Proteomes" id="UP000790787"/>
    </source>
</evidence>
<organism evidence="1 2">
    <name type="scientific">Nicotiana tabacum</name>
    <name type="common">Common tobacco</name>
    <dbReference type="NCBI Taxonomy" id="4097"/>
    <lineage>
        <taxon>Eukaryota</taxon>
        <taxon>Viridiplantae</taxon>
        <taxon>Streptophyta</taxon>
        <taxon>Embryophyta</taxon>
        <taxon>Tracheophyta</taxon>
        <taxon>Spermatophyta</taxon>
        <taxon>Magnoliopsida</taxon>
        <taxon>eudicotyledons</taxon>
        <taxon>Gunneridae</taxon>
        <taxon>Pentapetalae</taxon>
        <taxon>asterids</taxon>
        <taxon>lamiids</taxon>
        <taxon>Solanales</taxon>
        <taxon>Solanaceae</taxon>
        <taxon>Nicotianoideae</taxon>
        <taxon>Nicotianeae</taxon>
        <taxon>Nicotiana</taxon>
    </lineage>
</organism>
<reference evidence="1" key="1">
    <citation type="journal article" date="2014" name="Nat. Commun.">
        <title>The tobacco genome sequence and its comparison with those of tomato and potato.</title>
        <authorList>
            <person name="Sierro N."/>
            <person name="Battey J.N."/>
            <person name="Ouadi S."/>
            <person name="Bakaher N."/>
            <person name="Bovet L."/>
            <person name="Willig A."/>
            <person name="Goepfert S."/>
            <person name="Peitsch M.C."/>
            <person name="Ivanov N.V."/>
        </authorList>
    </citation>
    <scope>NUCLEOTIDE SEQUENCE [LARGE SCALE GENOMIC DNA]</scope>
</reference>
<dbReference type="Proteomes" id="UP000790787">
    <property type="component" value="Chromosome 24"/>
</dbReference>
<keyword evidence="1" id="KW-1185">Reference proteome</keyword>
<evidence type="ECO:0000313" key="2">
    <source>
        <dbReference type="RefSeq" id="XP_075103519.1"/>
    </source>
</evidence>
<dbReference type="RefSeq" id="XP_075103519.1">
    <property type="nucleotide sequence ID" value="XM_075247418.1"/>
</dbReference>
<reference evidence="2" key="2">
    <citation type="submission" date="2025-08" db="UniProtKB">
        <authorList>
            <consortium name="RefSeq"/>
        </authorList>
    </citation>
    <scope>IDENTIFICATION</scope>
    <source>
        <tissue evidence="2">Leaf</tissue>
    </source>
</reference>
<sequence>MQEELHQFERNKVWHLVPRPVDRTVIGTRWVFRNKLDEFGNTTRNRARLVVQGYNQEEGIDYDETFAPVARMEAIRILIAFASYMEFILFQMDVKSAFLNGFLKEEVFVKQLPELDNHEHPEHVFKLDKALYGLK</sequence>